<dbReference type="SUPFAM" id="SSF51445">
    <property type="entry name" value="(Trans)glycosidases"/>
    <property type="match status" value="1"/>
</dbReference>
<accession>A0ABW3NU29</accession>
<keyword evidence="7 10" id="KW-0119">Carbohydrate metabolism</keyword>
<keyword evidence="12" id="KW-1185">Reference proteome</keyword>
<evidence type="ECO:0000256" key="5">
    <source>
        <dbReference type="ARBA" id="ARBA00022676"/>
    </source>
</evidence>
<comment type="caution">
    <text evidence="11">The sequence shown here is derived from an EMBL/GenBank/DDBJ whole genome shotgun (WGS) entry which is preliminary data.</text>
</comment>
<dbReference type="Pfam" id="PF02446">
    <property type="entry name" value="Glyco_hydro_77"/>
    <property type="match status" value="1"/>
</dbReference>
<keyword evidence="5 10" id="KW-0328">Glycosyltransferase</keyword>
<evidence type="ECO:0000256" key="9">
    <source>
        <dbReference type="ARBA" id="ARBA00031501"/>
    </source>
</evidence>
<comment type="similarity">
    <text evidence="2 10">Belongs to the disproportionating enzyme family.</text>
</comment>
<dbReference type="Gene3D" id="3.20.20.80">
    <property type="entry name" value="Glycosidases"/>
    <property type="match status" value="1"/>
</dbReference>
<sequence length="501" mass="58550">MKTKRSSGILLHITSLHSKFGIGDLGPEAYKFVDFLSDSGYSWWQLLPLNPTGEAYSHSPYSTYSAFAGNALMISPELLEKEGLADLKTAKLPKGIKDKKVKFKPVVRYKEHLLDAAYSAYLQKQEQKKEFIFFCEKHREWLNDYALFEVLRKQYSDNWPAWPEEFRDRKKKDLEKLETEKRELVEKEKFIQYLFFKQWEDLLEYAHSRGVKMLGDIPFYVNHHSADCWANPQYFKLSENSEPEKISGVPPDIFSDTGQLWGTPIYHWKNLRADDYSWWKARLKQNLFLFDLVRLDHFRAFSAFWEVNAGEKTAIHGRWVKAPGTDFFRNLKKEFPEMPFIAEDLGSLDEDVYTLLERFKFPRMKVLQFAFGGHKLENPYLPFNHTAGDVVYTGTHDNNTCKGWYRHTSDKEKQHLKDYTSLKVNKKNVNKVMVDLALKSVAWLAIVPLQDIIGLGESGIMNVPSGKGEHWTWRVSPQEIPVDRTAELKEQNILYGRCEEN</sequence>
<proteinExistence type="inferred from homology"/>
<dbReference type="PANTHER" id="PTHR32438">
    <property type="entry name" value="4-ALPHA-GLUCANOTRANSFERASE DPE1, CHLOROPLASTIC/AMYLOPLASTIC"/>
    <property type="match status" value="1"/>
</dbReference>
<evidence type="ECO:0000256" key="8">
    <source>
        <dbReference type="ARBA" id="ARBA00031423"/>
    </source>
</evidence>
<dbReference type="InterPro" id="IPR003385">
    <property type="entry name" value="Glyco_hydro_77"/>
</dbReference>
<evidence type="ECO:0000256" key="10">
    <source>
        <dbReference type="RuleBase" id="RU361207"/>
    </source>
</evidence>
<dbReference type="GO" id="GO:0004134">
    <property type="term" value="F:4-alpha-glucanotransferase activity"/>
    <property type="evidence" value="ECO:0007669"/>
    <property type="project" value="UniProtKB-EC"/>
</dbReference>
<gene>
    <name evidence="11" type="primary">malQ</name>
    <name evidence="11" type="ORF">ACFQ3Q_08555</name>
</gene>
<dbReference type="PANTHER" id="PTHR32438:SF5">
    <property type="entry name" value="4-ALPHA-GLUCANOTRANSFERASE DPE1, CHLOROPLASTIC_AMYLOPLASTIC"/>
    <property type="match status" value="1"/>
</dbReference>
<evidence type="ECO:0000256" key="7">
    <source>
        <dbReference type="ARBA" id="ARBA00023277"/>
    </source>
</evidence>
<dbReference type="EMBL" id="JBHTLI010000001">
    <property type="protein sequence ID" value="MFD1095796.1"/>
    <property type="molecule type" value="Genomic_DNA"/>
</dbReference>
<reference evidence="12" key="1">
    <citation type="journal article" date="2019" name="Int. J. Syst. Evol. Microbiol.">
        <title>The Global Catalogue of Microorganisms (GCM) 10K type strain sequencing project: providing services to taxonomists for standard genome sequencing and annotation.</title>
        <authorList>
            <consortium name="The Broad Institute Genomics Platform"/>
            <consortium name="The Broad Institute Genome Sequencing Center for Infectious Disease"/>
            <person name="Wu L."/>
            <person name="Ma J."/>
        </authorList>
    </citation>
    <scope>NUCLEOTIDE SEQUENCE [LARGE SCALE GENOMIC DNA]</scope>
    <source>
        <strain evidence="12">CCUG 64793</strain>
    </source>
</reference>
<dbReference type="NCBIfam" id="NF011080">
    <property type="entry name" value="PRK14508.1-3"/>
    <property type="match status" value="1"/>
</dbReference>
<evidence type="ECO:0000256" key="6">
    <source>
        <dbReference type="ARBA" id="ARBA00022679"/>
    </source>
</evidence>
<dbReference type="EC" id="2.4.1.25" evidence="3 10"/>
<evidence type="ECO:0000313" key="11">
    <source>
        <dbReference type="EMBL" id="MFD1095796.1"/>
    </source>
</evidence>
<evidence type="ECO:0000256" key="4">
    <source>
        <dbReference type="ARBA" id="ARBA00020295"/>
    </source>
</evidence>
<comment type="catalytic activity">
    <reaction evidence="1 10">
        <text>Transfers a segment of a (1-&gt;4)-alpha-D-glucan to a new position in an acceptor, which may be glucose or a (1-&gt;4)-alpha-D-glucan.</text>
        <dbReference type="EC" id="2.4.1.25"/>
    </reaction>
</comment>
<evidence type="ECO:0000256" key="3">
    <source>
        <dbReference type="ARBA" id="ARBA00012560"/>
    </source>
</evidence>
<dbReference type="InterPro" id="IPR017853">
    <property type="entry name" value="GH"/>
</dbReference>
<dbReference type="NCBIfam" id="TIGR00217">
    <property type="entry name" value="malQ"/>
    <property type="match status" value="1"/>
</dbReference>
<keyword evidence="6 10" id="KW-0808">Transferase</keyword>
<organism evidence="11 12">
    <name type="scientific">Salegentibacter chungangensis</name>
    <dbReference type="NCBI Taxonomy" id="1335724"/>
    <lineage>
        <taxon>Bacteria</taxon>
        <taxon>Pseudomonadati</taxon>
        <taxon>Bacteroidota</taxon>
        <taxon>Flavobacteriia</taxon>
        <taxon>Flavobacteriales</taxon>
        <taxon>Flavobacteriaceae</taxon>
        <taxon>Salegentibacter</taxon>
    </lineage>
</organism>
<name>A0ABW3NU29_9FLAO</name>
<evidence type="ECO:0000256" key="2">
    <source>
        <dbReference type="ARBA" id="ARBA00005684"/>
    </source>
</evidence>
<evidence type="ECO:0000313" key="12">
    <source>
        <dbReference type="Proteomes" id="UP001597131"/>
    </source>
</evidence>
<dbReference type="Proteomes" id="UP001597131">
    <property type="component" value="Unassembled WGS sequence"/>
</dbReference>
<evidence type="ECO:0000256" key="1">
    <source>
        <dbReference type="ARBA" id="ARBA00000439"/>
    </source>
</evidence>
<dbReference type="RefSeq" id="WP_380744831.1">
    <property type="nucleotide sequence ID" value="NZ_JBHTLI010000001.1"/>
</dbReference>
<protein>
    <recommendedName>
        <fullName evidence="4 10">4-alpha-glucanotransferase</fullName>
        <ecNumber evidence="3 10">2.4.1.25</ecNumber>
    </recommendedName>
    <alternativeName>
        <fullName evidence="8 10">Amylomaltase</fullName>
    </alternativeName>
    <alternativeName>
        <fullName evidence="9 10">Disproportionating enzyme</fullName>
    </alternativeName>
</protein>